<dbReference type="Pfam" id="PF25210">
    <property type="entry name" value="Kelch_FKB95"/>
    <property type="match status" value="1"/>
</dbReference>
<sequence>MVDSATEPPVAAFQKASLLPVVGSLSQNKLQNLAGQRSDVLENLSPIVRARVDALKDIQCLLYRFFVRYGRTHPSNGHKAFFSSLVVFVRMDRLYTLRQKEKDKGLVLIPGLPDMPRDGSFVAVGSRIYVFCGMMTSSAFFIDCTSHTVQHLPKMHVPMSALLADVIGGRIYVFGYFGTDQKSHAMVVFDTETLLLEDGMTNVMEICDGCLVVMAGKMYMRDFDNSFAYDPKERKWETDEMLISSKLKENACVVDDVLYFYDYFGKELRAYDPEHKCWGVVKGLDDFFAEMRRADCFWPVTVSHLGKLVLFFNKQEIIGGDLLCGNFAGKTQRASDLG</sequence>
<dbReference type="PANTHER" id="PTHR24414">
    <property type="entry name" value="F-BOX/KELCH-REPEAT PROTEIN SKIP4"/>
    <property type="match status" value="1"/>
</dbReference>
<comment type="caution">
    <text evidence="2">The sequence shown here is derived from an EMBL/GenBank/DDBJ whole genome shotgun (WGS) entry which is preliminary data.</text>
</comment>
<feature type="domain" description="FKB95-like N-terminal Kelch" evidence="1">
    <location>
        <begin position="97"/>
        <end position="316"/>
    </location>
</feature>
<dbReference type="InterPro" id="IPR057499">
    <property type="entry name" value="Kelch_FKB95"/>
</dbReference>
<dbReference type="SUPFAM" id="SSF117281">
    <property type="entry name" value="Kelch motif"/>
    <property type="match status" value="1"/>
</dbReference>
<keyword evidence="3" id="KW-1185">Reference proteome</keyword>
<evidence type="ECO:0000313" key="3">
    <source>
        <dbReference type="Proteomes" id="UP000266723"/>
    </source>
</evidence>
<name>A0ABQ7ANJ5_BRACR</name>
<reference evidence="2 3" key="1">
    <citation type="journal article" date="2020" name="BMC Genomics">
        <title>Intraspecific diversification of the crop wild relative Brassica cretica Lam. using demographic model selection.</title>
        <authorList>
            <person name="Kioukis A."/>
            <person name="Michalopoulou V.A."/>
            <person name="Briers L."/>
            <person name="Pirintsos S."/>
            <person name="Studholme D.J."/>
            <person name="Pavlidis P."/>
            <person name="Sarris P.F."/>
        </authorList>
    </citation>
    <scope>NUCLEOTIDE SEQUENCE [LARGE SCALE GENOMIC DNA]</scope>
    <source>
        <strain evidence="3">cv. PFS-1207/04</strain>
    </source>
</reference>
<protein>
    <recommendedName>
        <fullName evidence="1">FKB95-like N-terminal Kelch domain-containing protein</fullName>
    </recommendedName>
</protein>
<dbReference type="Gene3D" id="2.120.10.80">
    <property type="entry name" value="Kelch-type beta propeller"/>
    <property type="match status" value="1"/>
</dbReference>
<evidence type="ECO:0000259" key="1">
    <source>
        <dbReference type="Pfam" id="PF25210"/>
    </source>
</evidence>
<dbReference type="InterPro" id="IPR050354">
    <property type="entry name" value="F-box/kelch-repeat_ARATH"/>
</dbReference>
<dbReference type="Proteomes" id="UP000266723">
    <property type="component" value="Unassembled WGS sequence"/>
</dbReference>
<proteinExistence type="predicted"/>
<dbReference type="EMBL" id="QGKV02001556">
    <property type="protein sequence ID" value="KAF3515725.1"/>
    <property type="molecule type" value="Genomic_DNA"/>
</dbReference>
<dbReference type="PANTHER" id="PTHR24414:SF141">
    <property type="entry name" value="GENOME ASSEMBLY, CHROMOSOME: A07"/>
    <property type="match status" value="1"/>
</dbReference>
<evidence type="ECO:0000313" key="2">
    <source>
        <dbReference type="EMBL" id="KAF3515725.1"/>
    </source>
</evidence>
<dbReference type="InterPro" id="IPR015915">
    <property type="entry name" value="Kelch-typ_b-propeller"/>
</dbReference>
<gene>
    <name evidence="2" type="ORF">DY000_02063012</name>
</gene>
<accession>A0ABQ7ANJ5</accession>
<organism evidence="2 3">
    <name type="scientific">Brassica cretica</name>
    <name type="common">Mustard</name>
    <dbReference type="NCBI Taxonomy" id="69181"/>
    <lineage>
        <taxon>Eukaryota</taxon>
        <taxon>Viridiplantae</taxon>
        <taxon>Streptophyta</taxon>
        <taxon>Embryophyta</taxon>
        <taxon>Tracheophyta</taxon>
        <taxon>Spermatophyta</taxon>
        <taxon>Magnoliopsida</taxon>
        <taxon>eudicotyledons</taxon>
        <taxon>Gunneridae</taxon>
        <taxon>Pentapetalae</taxon>
        <taxon>rosids</taxon>
        <taxon>malvids</taxon>
        <taxon>Brassicales</taxon>
        <taxon>Brassicaceae</taxon>
        <taxon>Brassiceae</taxon>
        <taxon>Brassica</taxon>
    </lineage>
</organism>